<sequence>MWHLGLDGVREVASTAKRRARYSTCDQKGARCDIGSWESDEMQLSDAALEPVLGEGRGREKEEDAEATVHFAGEVGVSSKYKPAEEENNLTEKIGSGDPEAPLASVLPHRCHRQLGATSETM</sequence>
<dbReference type="EMBL" id="SPHZ02000012">
    <property type="protein sequence ID" value="KAF0887534.1"/>
    <property type="molecule type" value="Genomic_DNA"/>
</dbReference>
<feature type="region of interest" description="Disordered" evidence="1">
    <location>
        <begin position="78"/>
        <end position="105"/>
    </location>
</feature>
<comment type="caution">
    <text evidence="2">The sequence shown here is derived from an EMBL/GenBank/DDBJ whole genome shotgun (WGS) entry which is preliminary data.</text>
</comment>
<keyword evidence="3" id="KW-1185">Reference proteome</keyword>
<dbReference type="Proteomes" id="UP000479710">
    <property type="component" value="Unassembled WGS sequence"/>
</dbReference>
<evidence type="ECO:0000256" key="1">
    <source>
        <dbReference type="SAM" id="MobiDB-lite"/>
    </source>
</evidence>
<reference evidence="2 3" key="1">
    <citation type="submission" date="2019-11" db="EMBL/GenBank/DDBJ databases">
        <title>Whole genome sequence of Oryza granulata.</title>
        <authorList>
            <person name="Li W."/>
        </authorList>
    </citation>
    <scope>NUCLEOTIDE SEQUENCE [LARGE SCALE GENOMIC DNA]</scope>
    <source>
        <strain evidence="3">cv. Menghai</strain>
        <tissue evidence="2">Leaf</tissue>
    </source>
</reference>
<gene>
    <name evidence="2" type="ORF">E2562_002263</name>
</gene>
<protein>
    <submittedName>
        <fullName evidence="2">Uncharacterized protein</fullName>
    </submittedName>
</protein>
<evidence type="ECO:0000313" key="3">
    <source>
        <dbReference type="Proteomes" id="UP000479710"/>
    </source>
</evidence>
<organism evidence="2 3">
    <name type="scientific">Oryza meyeriana var. granulata</name>
    <dbReference type="NCBI Taxonomy" id="110450"/>
    <lineage>
        <taxon>Eukaryota</taxon>
        <taxon>Viridiplantae</taxon>
        <taxon>Streptophyta</taxon>
        <taxon>Embryophyta</taxon>
        <taxon>Tracheophyta</taxon>
        <taxon>Spermatophyta</taxon>
        <taxon>Magnoliopsida</taxon>
        <taxon>Liliopsida</taxon>
        <taxon>Poales</taxon>
        <taxon>Poaceae</taxon>
        <taxon>BOP clade</taxon>
        <taxon>Oryzoideae</taxon>
        <taxon>Oryzeae</taxon>
        <taxon>Oryzinae</taxon>
        <taxon>Oryza</taxon>
        <taxon>Oryza meyeriana</taxon>
    </lineage>
</organism>
<accession>A0A6G1BIH3</accession>
<name>A0A6G1BIH3_9ORYZ</name>
<proteinExistence type="predicted"/>
<dbReference type="AlphaFoldDB" id="A0A6G1BIH3"/>
<evidence type="ECO:0000313" key="2">
    <source>
        <dbReference type="EMBL" id="KAF0887534.1"/>
    </source>
</evidence>